<name>A0A4C1WA46_EUMVA</name>
<protein>
    <submittedName>
        <fullName evidence="2">Uncharacterized protein</fullName>
    </submittedName>
</protein>
<organism evidence="2 3">
    <name type="scientific">Eumeta variegata</name>
    <name type="common">Bagworm moth</name>
    <name type="synonym">Eumeta japonica</name>
    <dbReference type="NCBI Taxonomy" id="151549"/>
    <lineage>
        <taxon>Eukaryota</taxon>
        <taxon>Metazoa</taxon>
        <taxon>Ecdysozoa</taxon>
        <taxon>Arthropoda</taxon>
        <taxon>Hexapoda</taxon>
        <taxon>Insecta</taxon>
        <taxon>Pterygota</taxon>
        <taxon>Neoptera</taxon>
        <taxon>Endopterygota</taxon>
        <taxon>Lepidoptera</taxon>
        <taxon>Glossata</taxon>
        <taxon>Ditrysia</taxon>
        <taxon>Tineoidea</taxon>
        <taxon>Psychidae</taxon>
        <taxon>Oiketicinae</taxon>
        <taxon>Eumeta</taxon>
    </lineage>
</organism>
<accession>A0A4C1WA46</accession>
<dbReference type="AlphaFoldDB" id="A0A4C1WA46"/>
<dbReference type="EMBL" id="BGZK01000493">
    <property type="protein sequence ID" value="GBP47004.1"/>
    <property type="molecule type" value="Genomic_DNA"/>
</dbReference>
<keyword evidence="3" id="KW-1185">Reference proteome</keyword>
<dbReference type="Proteomes" id="UP000299102">
    <property type="component" value="Unassembled WGS sequence"/>
</dbReference>
<evidence type="ECO:0000256" key="1">
    <source>
        <dbReference type="SAM" id="MobiDB-lite"/>
    </source>
</evidence>
<sequence length="73" mass="7905">MFDDDDWQSHGGGWERPSSCGLAAKGENSKLNTPPVGEAHAWSQPQEAVAFMPQYKLLDIALPAPIGRENPVS</sequence>
<feature type="region of interest" description="Disordered" evidence="1">
    <location>
        <begin position="1"/>
        <end position="40"/>
    </location>
</feature>
<gene>
    <name evidence="2" type="ORF">EVAR_32523_1</name>
</gene>
<comment type="caution">
    <text evidence="2">The sequence shown here is derived from an EMBL/GenBank/DDBJ whole genome shotgun (WGS) entry which is preliminary data.</text>
</comment>
<reference evidence="2 3" key="1">
    <citation type="journal article" date="2019" name="Commun. Biol.">
        <title>The bagworm genome reveals a unique fibroin gene that provides high tensile strength.</title>
        <authorList>
            <person name="Kono N."/>
            <person name="Nakamura H."/>
            <person name="Ohtoshi R."/>
            <person name="Tomita M."/>
            <person name="Numata K."/>
            <person name="Arakawa K."/>
        </authorList>
    </citation>
    <scope>NUCLEOTIDE SEQUENCE [LARGE SCALE GENOMIC DNA]</scope>
</reference>
<evidence type="ECO:0000313" key="2">
    <source>
        <dbReference type="EMBL" id="GBP47004.1"/>
    </source>
</evidence>
<evidence type="ECO:0000313" key="3">
    <source>
        <dbReference type="Proteomes" id="UP000299102"/>
    </source>
</evidence>
<proteinExistence type="predicted"/>